<dbReference type="CDD" id="cd05233">
    <property type="entry name" value="SDR_c"/>
    <property type="match status" value="1"/>
</dbReference>
<accession>A0A6J6HY41</accession>
<dbReference type="Gene3D" id="3.40.50.720">
    <property type="entry name" value="NAD(P)-binding Rossmann-like Domain"/>
    <property type="match status" value="1"/>
</dbReference>
<organism evidence="3">
    <name type="scientific">freshwater metagenome</name>
    <dbReference type="NCBI Taxonomy" id="449393"/>
    <lineage>
        <taxon>unclassified sequences</taxon>
        <taxon>metagenomes</taxon>
        <taxon>ecological metagenomes</taxon>
    </lineage>
</organism>
<dbReference type="FunFam" id="3.40.50.720:FF:000084">
    <property type="entry name" value="Short-chain dehydrogenase reductase"/>
    <property type="match status" value="1"/>
</dbReference>
<dbReference type="PANTHER" id="PTHR42760">
    <property type="entry name" value="SHORT-CHAIN DEHYDROGENASES/REDUCTASES FAMILY MEMBER"/>
    <property type="match status" value="1"/>
</dbReference>
<evidence type="ECO:0000256" key="2">
    <source>
        <dbReference type="ARBA" id="ARBA00023002"/>
    </source>
</evidence>
<gene>
    <name evidence="3" type="ORF">UFOPK1909_00351</name>
</gene>
<evidence type="ECO:0000313" key="3">
    <source>
        <dbReference type="EMBL" id="CAB4618180.1"/>
    </source>
</evidence>
<keyword evidence="2" id="KW-0560">Oxidoreductase</keyword>
<dbReference type="AlphaFoldDB" id="A0A6J6HY41"/>
<sequence length="270" mass="28315">MSKTIELPGLEGKLVVITGANGGQGAAETLLMVASGAVVIATDIQDEISAHLADGVEGLRGSLHYRKLDVASEADWAAVAEFTKTIGPVWGLVNNAGIPFRARLGEVKLEDWNRVIAINLTGPMLGMQALAPLMRDGGSIVNIGSAAAVTGHYTVAYTASKWGLRGMTHVAATEYGAKGIRVNIVNPGYIETPMMAAAPAIMTKAQLELTPLERTGQPEDVAAAVAFLISDISGYISGAELPVDGAFTSSSGVKYMSDTIRNFMQQQNNK</sequence>
<dbReference type="EMBL" id="CAEZVD010000018">
    <property type="protein sequence ID" value="CAB4618180.1"/>
    <property type="molecule type" value="Genomic_DNA"/>
</dbReference>
<proteinExistence type="inferred from homology"/>
<reference evidence="3" key="1">
    <citation type="submission" date="2020-05" db="EMBL/GenBank/DDBJ databases">
        <authorList>
            <person name="Chiriac C."/>
            <person name="Salcher M."/>
            <person name="Ghai R."/>
            <person name="Kavagutti S V."/>
        </authorList>
    </citation>
    <scope>NUCLEOTIDE SEQUENCE</scope>
</reference>
<dbReference type="InterPro" id="IPR036291">
    <property type="entry name" value="NAD(P)-bd_dom_sf"/>
</dbReference>
<dbReference type="PRINTS" id="PR00080">
    <property type="entry name" value="SDRFAMILY"/>
</dbReference>
<dbReference type="PRINTS" id="PR00081">
    <property type="entry name" value="GDHRDH"/>
</dbReference>
<comment type="similarity">
    <text evidence="1">Belongs to the short-chain dehydrogenases/reductases (SDR) family.</text>
</comment>
<protein>
    <submittedName>
        <fullName evidence="3">Unannotated protein</fullName>
    </submittedName>
</protein>
<dbReference type="GO" id="GO:0016616">
    <property type="term" value="F:oxidoreductase activity, acting on the CH-OH group of donors, NAD or NADP as acceptor"/>
    <property type="evidence" value="ECO:0007669"/>
    <property type="project" value="TreeGrafter"/>
</dbReference>
<evidence type="ECO:0000256" key="1">
    <source>
        <dbReference type="ARBA" id="ARBA00006484"/>
    </source>
</evidence>
<dbReference type="InterPro" id="IPR002347">
    <property type="entry name" value="SDR_fam"/>
</dbReference>
<name>A0A6J6HY41_9ZZZZ</name>
<dbReference type="Pfam" id="PF13561">
    <property type="entry name" value="adh_short_C2"/>
    <property type="match status" value="1"/>
</dbReference>
<dbReference type="SUPFAM" id="SSF51735">
    <property type="entry name" value="NAD(P)-binding Rossmann-fold domains"/>
    <property type="match status" value="1"/>
</dbReference>
<dbReference type="PANTHER" id="PTHR42760:SF133">
    <property type="entry name" value="3-OXOACYL-[ACYL-CARRIER-PROTEIN] REDUCTASE"/>
    <property type="match status" value="1"/>
</dbReference>